<protein>
    <submittedName>
        <fullName evidence="2">Uncharacterized protein</fullName>
    </submittedName>
</protein>
<accession>A0A5D0U3C3</accession>
<evidence type="ECO:0000313" key="3">
    <source>
        <dbReference type="Proteomes" id="UP000322634"/>
    </source>
</evidence>
<reference evidence="2 3" key="1">
    <citation type="submission" date="2019-08" db="EMBL/GenBank/DDBJ databases">
        <title>Actinomadura sp. nov. CYP1-5 isolated from mountain soil.</title>
        <authorList>
            <person name="Songsumanus A."/>
            <person name="Kuncharoen N."/>
            <person name="Kudo T."/>
            <person name="Yuki M."/>
            <person name="Igarashi Y."/>
            <person name="Tanasupawat S."/>
        </authorList>
    </citation>
    <scope>NUCLEOTIDE SEQUENCE [LARGE SCALE GENOMIC DNA]</scope>
    <source>
        <strain evidence="2 3">GKU157</strain>
    </source>
</reference>
<dbReference type="Proteomes" id="UP000322634">
    <property type="component" value="Unassembled WGS sequence"/>
</dbReference>
<dbReference type="OrthoDB" id="3475218at2"/>
<proteinExistence type="predicted"/>
<gene>
    <name evidence="2" type="ORF">FXF65_21730</name>
</gene>
<dbReference type="EMBL" id="VSFF01000008">
    <property type="protein sequence ID" value="TYC13131.1"/>
    <property type="molecule type" value="Genomic_DNA"/>
</dbReference>
<comment type="caution">
    <text evidence="2">The sequence shown here is derived from an EMBL/GenBank/DDBJ whole genome shotgun (WGS) entry which is preliminary data.</text>
</comment>
<keyword evidence="1" id="KW-1133">Transmembrane helix</keyword>
<feature type="transmembrane region" description="Helical" evidence="1">
    <location>
        <begin position="105"/>
        <end position="128"/>
    </location>
</feature>
<evidence type="ECO:0000313" key="2">
    <source>
        <dbReference type="EMBL" id="TYC13131.1"/>
    </source>
</evidence>
<dbReference type="RefSeq" id="WP_148351825.1">
    <property type="nucleotide sequence ID" value="NZ_JBHSBF010000034.1"/>
</dbReference>
<keyword evidence="3" id="KW-1185">Reference proteome</keyword>
<sequence length="197" mass="20859">MSDAPRSPFEKLVTRGITPVGFAIALLAFLFLPCSAMSYKDLPAHVTDLSTMVSVLDLSSTGGNIAVHQSGFDWTTGPRVLAIATLLAMAAGTVITVTRPARRRPLYAAITAVTAGALLTATGLRATAELKDAVRNLLSALFTTIPKSESAPLIDQSGQAAGLQWGFWTALTLLVLIAALNVAAILHTRTRHRRRTP</sequence>
<keyword evidence="1" id="KW-0812">Transmembrane</keyword>
<feature type="transmembrane region" description="Helical" evidence="1">
    <location>
        <begin position="165"/>
        <end position="186"/>
    </location>
</feature>
<dbReference type="AlphaFoldDB" id="A0A5D0U3C3"/>
<keyword evidence="1" id="KW-0472">Membrane</keyword>
<feature type="transmembrane region" description="Helical" evidence="1">
    <location>
        <begin position="12"/>
        <end position="32"/>
    </location>
</feature>
<organism evidence="2 3">
    <name type="scientific">Actinomadura syzygii</name>
    <dbReference type="NCBI Taxonomy" id="1427538"/>
    <lineage>
        <taxon>Bacteria</taxon>
        <taxon>Bacillati</taxon>
        <taxon>Actinomycetota</taxon>
        <taxon>Actinomycetes</taxon>
        <taxon>Streptosporangiales</taxon>
        <taxon>Thermomonosporaceae</taxon>
        <taxon>Actinomadura</taxon>
    </lineage>
</organism>
<name>A0A5D0U3C3_9ACTN</name>
<feature type="transmembrane region" description="Helical" evidence="1">
    <location>
        <begin position="80"/>
        <end position="98"/>
    </location>
</feature>
<evidence type="ECO:0000256" key="1">
    <source>
        <dbReference type="SAM" id="Phobius"/>
    </source>
</evidence>